<sequence length="39" mass="4046">AVIEDVNRNNGLKFGGCEESRVVVCSEIVLEPENGGVGG</sequence>
<evidence type="ECO:0000313" key="1">
    <source>
        <dbReference type="EMBL" id="PNX68539.1"/>
    </source>
</evidence>
<proteinExistence type="predicted"/>
<name>A0A2K3KQI6_TRIPR</name>
<dbReference type="EMBL" id="ASHM01229912">
    <property type="protein sequence ID" value="PNX68539.1"/>
    <property type="molecule type" value="Genomic_DNA"/>
</dbReference>
<reference evidence="1 2" key="1">
    <citation type="journal article" date="2014" name="Am. J. Bot.">
        <title>Genome assembly and annotation for red clover (Trifolium pratense; Fabaceae).</title>
        <authorList>
            <person name="Istvanek J."/>
            <person name="Jaros M."/>
            <person name="Krenek A."/>
            <person name="Repkova J."/>
        </authorList>
    </citation>
    <scope>NUCLEOTIDE SEQUENCE [LARGE SCALE GENOMIC DNA]</scope>
    <source>
        <strain evidence="2">cv. Tatra</strain>
        <tissue evidence="1">Young leaves</tissue>
    </source>
</reference>
<accession>A0A2K3KQI6</accession>
<reference evidence="1 2" key="2">
    <citation type="journal article" date="2017" name="Front. Plant Sci.">
        <title>Gene Classification and Mining of Molecular Markers Useful in Red Clover (Trifolium pratense) Breeding.</title>
        <authorList>
            <person name="Istvanek J."/>
            <person name="Dluhosova J."/>
            <person name="Dluhos P."/>
            <person name="Patkova L."/>
            <person name="Nedelnik J."/>
            <person name="Repkova J."/>
        </authorList>
    </citation>
    <scope>NUCLEOTIDE SEQUENCE [LARGE SCALE GENOMIC DNA]</scope>
    <source>
        <strain evidence="2">cv. Tatra</strain>
        <tissue evidence="1">Young leaves</tissue>
    </source>
</reference>
<dbReference type="Proteomes" id="UP000236291">
    <property type="component" value="Unassembled WGS sequence"/>
</dbReference>
<gene>
    <name evidence="1" type="ORF">L195_g064025</name>
</gene>
<evidence type="ECO:0000313" key="2">
    <source>
        <dbReference type="Proteomes" id="UP000236291"/>
    </source>
</evidence>
<dbReference type="AlphaFoldDB" id="A0A2K3KQI6"/>
<comment type="caution">
    <text evidence="1">The sequence shown here is derived from an EMBL/GenBank/DDBJ whole genome shotgun (WGS) entry which is preliminary data.</text>
</comment>
<protein>
    <submittedName>
        <fullName evidence="1">Uncharacterized protein</fullName>
    </submittedName>
</protein>
<feature type="non-terminal residue" evidence="1">
    <location>
        <position position="1"/>
    </location>
</feature>
<organism evidence="1 2">
    <name type="scientific">Trifolium pratense</name>
    <name type="common">Red clover</name>
    <dbReference type="NCBI Taxonomy" id="57577"/>
    <lineage>
        <taxon>Eukaryota</taxon>
        <taxon>Viridiplantae</taxon>
        <taxon>Streptophyta</taxon>
        <taxon>Embryophyta</taxon>
        <taxon>Tracheophyta</taxon>
        <taxon>Spermatophyta</taxon>
        <taxon>Magnoliopsida</taxon>
        <taxon>eudicotyledons</taxon>
        <taxon>Gunneridae</taxon>
        <taxon>Pentapetalae</taxon>
        <taxon>rosids</taxon>
        <taxon>fabids</taxon>
        <taxon>Fabales</taxon>
        <taxon>Fabaceae</taxon>
        <taxon>Papilionoideae</taxon>
        <taxon>50 kb inversion clade</taxon>
        <taxon>NPAAA clade</taxon>
        <taxon>Hologalegina</taxon>
        <taxon>IRL clade</taxon>
        <taxon>Trifolieae</taxon>
        <taxon>Trifolium</taxon>
    </lineage>
</organism>